<dbReference type="Pfam" id="PF19579">
    <property type="entry name" value="FtsL_2"/>
    <property type="match status" value="1"/>
</dbReference>
<keyword evidence="3" id="KW-1133">Transmembrane helix</keyword>
<evidence type="ECO:0000313" key="5">
    <source>
        <dbReference type="Proteomes" id="UP001500101"/>
    </source>
</evidence>
<proteinExistence type="predicted"/>
<feature type="region of interest" description="Disordered" evidence="2">
    <location>
        <begin position="1"/>
        <end position="23"/>
    </location>
</feature>
<dbReference type="InterPro" id="IPR045755">
    <property type="entry name" value="FtsL-like"/>
</dbReference>
<feature type="coiled-coil region" evidence="1">
    <location>
        <begin position="80"/>
        <end position="114"/>
    </location>
</feature>
<keyword evidence="3" id="KW-0472">Membrane</keyword>
<evidence type="ECO:0000256" key="3">
    <source>
        <dbReference type="SAM" id="Phobius"/>
    </source>
</evidence>
<dbReference type="RefSeq" id="WP_344673529.1">
    <property type="nucleotide sequence ID" value="NZ_BAAAZI010000006.1"/>
</dbReference>
<dbReference type="EMBL" id="BAAAZI010000006">
    <property type="protein sequence ID" value="GAA4135853.1"/>
    <property type="molecule type" value="Genomic_DNA"/>
</dbReference>
<keyword evidence="1" id="KW-0175">Coiled coil</keyword>
<keyword evidence="3" id="KW-0812">Transmembrane</keyword>
<feature type="compositionally biased region" description="Acidic residues" evidence="2">
    <location>
        <begin position="14"/>
        <end position="23"/>
    </location>
</feature>
<keyword evidence="5" id="KW-1185">Reference proteome</keyword>
<feature type="transmembrane region" description="Helical" evidence="3">
    <location>
        <begin position="44"/>
        <end position="67"/>
    </location>
</feature>
<dbReference type="Proteomes" id="UP001500101">
    <property type="component" value="Unassembled WGS sequence"/>
</dbReference>
<gene>
    <name evidence="4" type="ORF">GCM10022216_10130</name>
</gene>
<organism evidence="4 5">
    <name type="scientific">Sphingobacterium kyonggiense</name>
    <dbReference type="NCBI Taxonomy" id="714075"/>
    <lineage>
        <taxon>Bacteria</taxon>
        <taxon>Pseudomonadati</taxon>
        <taxon>Bacteroidota</taxon>
        <taxon>Sphingobacteriia</taxon>
        <taxon>Sphingobacteriales</taxon>
        <taxon>Sphingobacteriaceae</taxon>
        <taxon>Sphingobacterium</taxon>
    </lineage>
</organism>
<sequence>MAKRNTIKQKELSEEVQEEMSDELEEKVEETENFLKTFFSSQKLSAYLVTKNLPFVAFLALLGLVYITNRHLAENTVRRIDKLGREVKELSWDYKSLNAELMKLTTQTEIAKRADTLGLKERTEPPIKLEVIKQEQK</sequence>
<evidence type="ECO:0000313" key="4">
    <source>
        <dbReference type="EMBL" id="GAA4135853.1"/>
    </source>
</evidence>
<evidence type="ECO:0000256" key="1">
    <source>
        <dbReference type="SAM" id="Coils"/>
    </source>
</evidence>
<evidence type="ECO:0008006" key="6">
    <source>
        <dbReference type="Google" id="ProtNLM"/>
    </source>
</evidence>
<name>A0ABP7YHL1_9SPHI</name>
<reference evidence="5" key="1">
    <citation type="journal article" date="2019" name="Int. J. Syst. Evol. Microbiol.">
        <title>The Global Catalogue of Microorganisms (GCM) 10K type strain sequencing project: providing services to taxonomists for standard genome sequencing and annotation.</title>
        <authorList>
            <consortium name="The Broad Institute Genomics Platform"/>
            <consortium name="The Broad Institute Genome Sequencing Center for Infectious Disease"/>
            <person name="Wu L."/>
            <person name="Ma J."/>
        </authorList>
    </citation>
    <scope>NUCLEOTIDE SEQUENCE [LARGE SCALE GENOMIC DNA]</scope>
    <source>
        <strain evidence="5">JCM 16704</strain>
    </source>
</reference>
<comment type="caution">
    <text evidence="4">The sequence shown here is derived from an EMBL/GenBank/DDBJ whole genome shotgun (WGS) entry which is preliminary data.</text>
</comment>
<accession>A0ABP7YHL1</accession>
<protein>
    <recommendedName>
        <fullName evidence="6">Cell division protein FtsL</fullName>
    </recommendedName>
</protein>
<evidence type="ECO:0000256" key="2">
    <source>
        <dbReference type="SAM" id="MobiDB-lite"/>
    </source>
</evidence>